<dbReference type="NCBIfam" id="TIGR01143">
    <property type="entry name" value="murF"/>
    <property type="match status" value="1"/>
</dbReference>
<evidence type="ECO:0000313" key="15">
    <source>
        <dbReference type="EMBL" id="NHC12300.1"/>
    </source>
</evidence>
<dbReference type="InterPro" id="IPR013221">
    <property type="entry name" value="Mur_ligase_cen"/>
</dbReference>
<evidence type="ECO:0000256" key="9">
    <source>
        <dbReference type="ARBA" id="ARBA00023316"/>
    </source>
</evidence>
<evidence type="ECO:0000256" key="7">
    <source>
        <dbReference type="ARBA" id="ARBA00022984"/>
    </source>
</evidence>
<keyword evidence="4 10" id="KW-0547">Nucleotide-binding</keyword>
<feature type="domain" description="Mur ligase N-terminal catalytic" evidence="12">
    <location>
        <begin position="34"/>
        <end position="80"/>
    </location>
</feature>
<evidence type="ECO:0000256" key="2">
    <source>
        <dbReference type="ARBA" id="ARBA00022598"/>
    </source>
</evidence>
<dbReference type="InterPro" id="IPR051046">
    <property type="entry name" value="MurCDEF_CellWall_CoF430Synth"/>
</dbReference>
<gene>
    <name evidence="10 15" type="primary">murF</name>
    <name evidence="15" type="ORF">G9H71_00705</name>
</gene>
<comment type="similarity">
    <text evidence="10">Belongs to the MurCDEF family. MurF subfamily.</text>
</comment>
<evidence type="ECO:0000313" key="16">
    <source>
        <dbReference type="Proteomes" id="UP000800981"/>
    </source>
</evidence>
<dbReference type="Pfam" id="PF01225">
    <property type="entry name" value="Mur_ligase"/>
    <property type="match status" value="1"/>
</dbReference>
<dbReference type="InterPro" id="IPR035911">
    <property type="entry name" value="MurE/MurF_N"/>
</dbReference>
<protein>
    <recommendedName>
        <fullName evidence="10 11">UDP-N-acetylmuramoyl-tripeptide--D-alanyl-D-alanine ligase</fullName>
        <ecNumber evidence="10 11">6.3.2.10</ecNumber>
    </recommendedName>
    <alternativeName>
        <fullName evidence="10">D-alanyl-D-alanine-adding enzyme</fullName>
    </alternativeName>
</protein>
<accession>A0ABX0GR98</accession>
<dbReference type="InterPro" id="IPR000713">
    <property type="entry name" value="Mur_ligase_N"/>
</dbReference>
<sequence length="479" mass="48262">MSPRTLADIALAAGGAVVDAPDDGRGLVVDGPVVLDSRAAAPGALFVAVSGERTDGHDHAASAVASGAAAVLADRPVGVPAVVVPDGATAGLGRLARAHLAALPELTVVGVTGSSGKTSTKDLLAAVLERSGPTIAPPGSYNNELGLPLTALTADAATRWAVLEMGARGVGHIADLCAIARPRVGVVLNVGSAHVGEFGSREAVARAKGELVEALPAAADGGVAVLNGDDPLVSAMAERTAARVVAFGEGPGCDVRATGVRLDGRGRASFRLVTPEGEADVQLRLVGEHHVSNALAAASVGREAGLPVAELAAALSAATPRSRWRMEVVDRADGVTVINDAYNANPESMRAALKALASLGRAQGGARRTWAVLGEMRELGDLSVAEHDAMGRLAVRLGISKTVAVGEGAVVLGIGAREEGSWGDEVEFVAGPDEALDLLREQLRPGDIVLVKASRAVGLERVAAALLSDVPPAPEEGSS</sequence>
<dbReference type="Proteomes" id="UP000800981">
    <property type="component" value="Unassembled WGS sequence"/>
</dbReference>
<name>A0ABX0GR98_9ACTN</name>
<feature type="domain" description="Mur ligase C-terminal" evidence="13">
    <location>
        <begin position="325"/>
        <end position="455"/>
    </location>
</feature>
<feature type="binding site" evidence="10">
    <location>
        <begin position="113"/>
        <end position="119"/>
    </location>
    <ligand>
        <name>ATP</name>
        <dbReference type="ChEBI" id="CHEBI:30616"/>
    </ligand>
</feature>
<dbReference type="EC" id="6.3.2.10" evidence="10 11"/>
<dbReference type="InterPro" id="IPR004101">
    <property type="entry name" value="Mur_ligase_C"/>
</dbReference>
<dbReference type="PANTHER" id="PTHR43024:SF1">
    <property type="entry name" value="UDP-N-ACETYLMURAMOYL-TRIPEPTIDE--D-ALANYL-D-ALANINE LIGASE"/>
    <property type="match status" value="1"/>
</dbReference>
<evidence type="ECO:0000256" key="6">
    <source>
        <dbReference type="ARBA" id="ARBA00022960"/>
    </source>
</evidence>
<comment type="catalytic activity">
    <reaction evidence="10 11">
        <text>D-alanyl-D-alanine + UDP-N-acetyl-alpha-D-muramoyl-L-alanyl-gamma-D-glutamyl-meso-2,6-diaminopimelate + ATP = UDP-N-acetyl-alpha-D-muramoyl-L-alanyl-gamma-D-glutamyl-meso-2,6-diaminopimeloyl-D-alanyl-D-alanine + ADP + phosphate + H(+)</text>
        <dbReference type="Rhea" id="RHEA:28374"/>
        <dbReference type="ChEBI" id="CHEBI:15378"/>
        <dbReference type="ChEBI" id="CHEBI:30616"/>
        <dbReference type="ChEBI" id="CHEBI:43474"/>
        <dbReference type="ChEBI" id="CHEBI:57822"/>
        <dbReference type="ChEBI" id="CHEBI:61386"/>
        <dbReference type="ChEBI" id="CHEBI:83905"/>
        <dbReference type="ChEBI" id="CHEBI:456216"/>
        <dbReference type="EC" id="6.3.2.10"/>
    </reaction>
</comment>
<comment type="function">
    <text evidence="10 11">Involved in cell wall formation. Catalyzes the final step in the synthesis of UDP-N-acetylmuramoyl-pentapeptide, the precursor of murein.</text>
</comment>
<dbReference type="SUPFAM" id="SSF63418">
    <property type="entry name" value="MurE/MurF N-terminal domain"/>
    <property type="match status" value="1"/>
</dbReference>
<dbReference type="GO" id="GO:0016874">
    <property type="term" value="F:ligase activity"/>
    <property type="evidence" value="ECO:0007669"/>
    <property type="project" value="UniProtKB-KW"/>
</dbReference>
<evidence type="ECO:0000259" key="14">
    <source>
        <dbReference type="Pfam" id="PF08245"/>
    </source>
</evidence>
<evidence type="ECO:0000256" key="11">
    <source>
        <dbReference type="RuleBase" id="RU004136"/>
    </source>
</evidence>
<dbReference type="Gene3D" id="3.40.1190.10">
    <property type="entry name" value="Mur-like, catalytic domain"/>
    <property type="match status" value="1"/>
</dbReference>
<comment type="caution">
    <text evidence="15">The sequence shown here is derived from an EMBL/GenBank/DDBJ whole genome shotgun (WGS) entry which is preliminary data.</text>
</comment>
<evidence type="ECO:0000256" key="4">
    <source>
        <dbReference type="ARBA" id="ARBA00022741"/>
    </source>
</evidence>
<dbReference type="Pfam" id="PF02875">
    <property type="entry name" value="Mur_ligase_C"/>
    <property type="match status" value="1"/>
</dbReference>
<keyword evidence="16" id="KW-1185">Reference proteome</keyword>
<evidence type="ECO:0000256" key="3">
    <source>
        <dbReference type="ARBA" id="ARBA00022618"/>
    </source>
</evidence>
<comment type="subcellular location">
    <subcellularLocation>
        <location evidence="10 11">Cytoplasm</location>
    </subcellularLocation>
</comment>
<dbReference type="InterPro" id="IPR036615">
    <property type="entry name" value="Mur_ligase_C_dom_sf"/>
</dbReference>
<dbReference type="Gene3D" id="3.90.190.20">
    <property type="entry name" value="Mur ligase, C-terminal domain"/>
    <property type="match status" value="1"/>
</dbReference>
<keyword evidence="3 10" id="KW-0132">Cell division</keyword>
<dbReference type="InterPro" id="IPR036565">
    <property type="entry name" value="Mur-like_cat_sf"/>
</dbReference>
<keyword evidence="9 10" id="KW-0961">Cell wall biogenesis/degradation</keyword>
<dbReference type="Gene3D" id="3.40.1390.10">
    <property type="entry name" value="MurE/MurF, N-terminal domain"/>
    <property type="match status" value="1"/>
</dbReference>
<dbReference type="InterPro" id="IPR005863">
    <property type="entry name" value="UDP-N-AcMur_synth"/>
</dbReference>
<evidence type="ECO:0000259" key="12">
    <source>
        <dbReference type="Pfam" id="PF01225"/>
    </source>
</evidence>
<feature type="domain" description="Mur ligase central" evidence="14">
    <location>
        <begin position="111"/>
        <end position="300"/>
    </location>
</feature>
<dbReference type="HAMAP" id="MF_02019">
    <property type="entry name" value="MurF"/>
    <property type="match status" value="1"/>
</dbReference>
<evidence type="ECO:0000256" key="1">
    <source>
        <dbReference type="ARBA" id="ARBA00022490"/>
    </source>
</evidence>
<evidence type="ECO:0000256" key="5">
    <source>
        <dbReference type="ARBA" id="ARBA00022840"/>
    </source>
</evidence>
<keyword evidence="5 10" id="KW-0067">ATP-binding</keyword>
<keyword evidence="8 10" id="KW-0131">Cell cycle</keyword>
<dbReference type="Pfam" id="PF08245">
    <property type="entry name" value="Mur_ligase_M"/>
    <property type="match status" value="1"/>
</dbReference>
<dbReference type="EMBL" id="JAANNP010000001">
    <property type="protein sequence ID" value="NHC12300.1"/>
    <property type="molecule type" value="Genomic_DNA"/>
</dbReference>
<dbReference type="SUPFAM" id="SSF53623">
    <property type="entry name" value="MurD-like peptide ligases, catalytic domain"/>
    <property type="match status" value="1"/>
</dbReference>
<dbReference type="RefSeq" id="WP_166276429.1">
    <property type="nucleotide sequence ID" value="NZ_JAANNP010000001.1"/>
</dbReference>
<evidence type="ECO:0000256" key="10">
    <source>
        <dbReference type="HAMAP-Rule" id="MF_02019"/>
    </source>
</evidence>
<dbReference type="SUPFAM" id="SSF53244">
    <property type="entry name" value="MurD-like peptide ligases, peptide-binding domain"/>
    <property type="match status" value="1"/>
</dbReference>
<comment type="pathway">
    <text evidence="10 11">Cell wall biogenesis; peptidoglycan biosynthesis.</text>
</comment>
<evidence type="ECO:0000259" key="13">
    <source>
        <dbReference type="Pfam" id="PF02875"/>
    </source>
</evidence>
<keyword evidence="2 10" id="KW-0436">Ligase</keyword>
<proteinExistence type="inferred from homology"/>
<dbReference type="PANTHER" id="PTHR43024">
    <property type="entry name" value="UDP-N-ACETYLMURAMOYL-TRIPEPTIDE--D-ALANYL-D-ALANINE LIGASE"/>
    <property type="match status" value="1"/>
</dbReference>
<keyword evidence="6 10" id="KW-0133">Cell shape</keyword>
<organism evidence="15 16">
    <name type="scientific">Motilibacter deserti</name>
    <dbReference type="NCBI Taxonomy" id="2714956"/>
    <lineage>
        <taxon>Bacteria</taxon>
        <taxon>Bacillati</taxon>
        <taxon>Actinomycetota</taxon>
        <taxon>Actinomycetes</taxon>
        <taxon>Motilibacterales</taxon>
        <taxon>Motilibacteraceae</taxon>
        <taxon>Motilibacter</taxon>
    </lineage>
</organism>
<evidence type="ECO:0000256" key="8">
    <source>
        <dbReference type="ARBA" id="ARBA00023306"/>
    </source>
</evidence>
<keyword evidence="1 10" id="KW-0963">Cytoplasm</keyword>
<keyword evidence="7 10" id="KW-0573">Peptidoglycan synthesis</keyword>
<reference evidence="15 16" key="1">
    <citation type="submission" date="2020-03" db="EMBL/GenBank/DDBJ databases">
        <title>Two novel Motilibacter sp.</title>
        <authorList>
            <person name="Liu S."/>
        </authorList>
    </citation>
    <scope>NUCLEOTIDE SEQUENCE [LARGE SCALE GENOMIC DNA]</scope>
    <source>
        <strain evidence="15 16">E257</strain>
    </source>
</reference>